<dbReference type="InterPro" id="IPR029071">
    <property type="entry name" value="Ubiquitin-like_domsf"/>
</dbReference>
<dbReference type="Gene3D" id="1.10.8.10">
    <property type="entry name" value="DNA helicase RuvA subunit, C-terminal domain"/>
    <property type="match status" value="1"/>
</dbReference>
<evidence type="ECO:0000256" key="1">
    <source>
        <dbReference type="SAM" id="MobiDB-lite"/>
    </source>
</evidence>
<reference evidence="4" key="1">
    <citation type="submission" date="2011-07" db="EMBL/GenBank/DDBJ databases">
        <authorList>
            <consortium name="Caenorhabditis brenneri Sequencing and Analysis Consortium"/>
            <person name="Wilson R.K."/>
        </authorList>
    </citation>
    <scope>NUCLEOTIDE SEQUENCE [LARGE SCALE GENOMIC DNA]</scope>
    <source>
        <strain evidence="4">PB2801</strain>
    </source>
</reference>
<dbReference type="InterPro" id="IPR006636">
    <property type="entry name" value="STI1_HS-bd"/>
</dbReference>
<dbReference type="SUPFAM" id="SSF54236">
    <property type="entry name" value="Ubiquitin-like"/>
    <property type="match status" value="1"/>
</dbReference>
<proteinExistence type="predicted"/>
<dbReference type="Pfam" id="PF00240">
    <property type="entry name" value="ubiquitin"/>
    <property type="match status" value="1"/>
</dbReference>
<dbReference type="SUPFAM" id="SSF46934">
    <property type="entry name" value="UBA-like"/>
    <property type="match status" value="1"/>
</dbReference>
<dbReference type="Proteomes" id="UP000008068">
    <property type="component" value="Unassembled WGS sequence"/>
</dbReference>
<dbReference type="Gene3D" id="1.10.260.100">
    <property type="match status" value="1"/>
</dbReference>
<dbReference type="PROSITE" id="PS50053">
    <property type="entry name" value="UBIQUITIN_2"/>
    <property type="match status" value="1"/>
</dbReference>
<dbReference type="GO" id="GO:0006511">
    <property type="term" value="P:ubiquitin-dependent protein catabolic process"/>
    <property type="evidence" value="ECO:0007669"/>
    <property type="project" value="TreeGrafter"/>
</dbReference>
<dbReference type="STRING" id="135651.G0P3K4"/>
<sequence>MATEEAALIKVAVKTPTIKYDVEISPSANVSDLKEKLLLLLPTANKDQICIIYTGKILKDEETLAQHRISDGHTVHLVIRNQNRPAQAAAAPAPAPAAPTPAAANPFGRLGGNPADILNNPEAMRSMIDNPIAQQLLNNPEFMRTIIQSNPQFQALIEVKNRVNSMKSMNFLQRNPEVGHILNDPNVMRQTMEMIRNPNMFQEMMRNHDQAIRNLQGIPGGEAALERLYNDVQEPLLNSASNSLSGNPFASLRNDQPAQPRVDRAGQENNEALPNPWASNTSSQNSAANNRSADFNSMLDSPGISSLMEQMMSNPSMQASMFSPEVLNSIRDNMASNPGLMDSILGQMPQIANTPGMSETIRRSFPQMINMMRDPVMQEALGNPNVMAAFRQIQDGFAVIRREAPQLMTLMTGNAHNLNAMFAGADAAGGAGAAAGSAPAAGAGTPGAGAGAGNDMGGLADMIRQMNIAGGALLPGNVPANPEQAYASQLDQLQSMGFSDPLTASFGDLNAAVERLLNSP</sequence>
<dbReference type="PANTHER" id="PTHR10677">
    <property type="entry name" value="UBIQUILIN"/>
    <property type="match status" value="1"/>
</dbReference>
<organism evidence="4">
    <name type="scientific">Caenorhabditis brenneri</name>
    <name type="common">Nematode worm</name>
    <dbReference type="NCBI Taxonomy" id="135651"/>
    <lineage>
        <taxon>Eukaryota</taxon>
        <taxon>Metazoa</taxon>
        <taxon>Ecdysozoa</taxon>
        <taxon>Nematoda</taxon>
        <taxon>Chromadorea</taxon>
        <taxon>Rhabditida</taxon>
        <taxon>Rhabditina</taxon>
        <taxon>Rhabditomorpha</taxon>
        <taxon>Rhabditoidea</taxon>
        <taxon>Rhabditidae</taxon>
        <taxon>Peloderinae</taxon>
        <taxon>Caenorhabditis</taxon>
    </lineage>
</organism>
<dbReference type="OrthoDB" id="9450922at2759"/>
<dbReference type="InterPro" id="IPR000626">
    <property type="entry name" value="Ubiquitin-like_dom"/>
</dbReference>
<feature type="region of interest" description="Disordered" evidence="1">
    <location>
        <begin position="85"/>
        <end position="115"/>
    </location>
</feature>
<evidence type="ECO:0000313" key="4">
    <source>
        <dbReference type="Proteomes" id="UP000008068"/>
    </source>
</evidence>
<dbReference type="FunCoup" id="G0P3K4">
    <property type="interactions" value="3448"/>
</dbReference>
<keyword evidence="4" id="KW-1185">Reference proteome</keyword>
<dbReference type="AlphaFoldDB" id="G0P3K4"/>
<evidence type="ECO:0000259" key="2">
    <source>
        <dbReference type="PROSITE" id="PS50053"/>
    </source>
</evidence>
<dbReference type="HOGENOM" id="CLU_024293_4_0_1"/>
<protein>
    <recommendedName>
        <fullName evidence="2">Ubiquitin-like domain-containing protein</fullName>
    </recommendedName>
</protein>
<dbReference type="Pfam" id="PF23195">
    <property type="entry name" value="UBQLN1"/>
    <property type="match status" value="1"/>
</dbReference>
<dbReference type="PANTHER" id="PTHR10677:SF3">
    <property type="entry name" value="FI07626P-RELATED"/>
    <property type="match status" value="1"/>
</dbReference>
<dbReference type="GO" id="GO:0031593">
    <property type="term" value="F:polyubiquitin modification-dependent protein binding"/>
    <property type="evidence" value="ECO:0007669"/>
    <property type="project" value="TreeGrafter"/>
</dbReference>
<dbReference type="Gene3D" id="3.10.20.90">
    <property type="entry name" value="Phosphatidylinositol 3-kinase Catalytic Subunit, Chain A, domain 1"/>
    <property type="match status" value="1"/>
</dbReference>
<feature type="domain" description="Ubiquitin-like" evidence="2">
    <location>
        <begin position="9"/>
        <end position="84"/>
    </location>
</feature>
<dbReference type="InterPro" id="IPR009060">
    <property type="entry name" value="UBA-like_sf"/>
</dbReference>
<dbReference type="eggNOG" id="KOG0010">
    <property type="taxonomic scope" value="Eukaryota"/>
</dbReference>
<dbReference type="OMA" id="MRPEMME"/>
<name>G0P3K4_CAEBE</name>
<accession>G0P3K4</accession>
<gene>
    <name evidence="3" type="ORF">CAEBREN_07182</name>
</gene>
<dbReference type="EMBL" id="GL380044">
    <property type="protein sequence ID" value="EGT43979.1"/>
    <property type="molecule type" value="Genomic_DNA"/>
</dbReference>
<dbReference type="FunFam" id="1.10.260.100:FF:000001">
    <property type="entry name" value="Ubiquilin 1"/>
    <property type="match status" value="1"/>
</dbReference>
<feature type="compositionally biased region" description="Low complexity" evidence="1">
    <location>
        <begin position="278"/>
        <end position="293"/>
    </location>
</feature>
<dbReference type="SMART" id="SM00727">
    <property type="entry name" value="STI1"/>
    <property type="match status" value="4"/>
</dbReference>
<dbReference type="GO" id="GO:0005829">
    <property type="term" value="C:cytosol"/>
    <property type="evidence" value="ECO:0007669"/>
    <property type="project" value="TreeGrafter"/>
</dbReference>
<dbReference type="SMART" id="SM00213">
    <property type="entry name" value="UBQ"/>
    <property type="match status" value="1"/>
</dbReference>
<dbReference type="InParanoid" id="G0P3K4"/>
<evidence type="ECO:0000313" key="3">
    <source>
        <dbReference type="EMBL" id="EGT43979.1"/>
    </source>
</evidence>
<feature type="region of interest" description="Disordered" evidence="1">
    <location>
        <begin position="239"/>
        <end position="301"/>
    </location>
</feature>
<dbReference type="FunFam" id="3.10.20.90:FF:000459">
    <property type="entry name" value="F15C11.2"/>
    <property type="match status" value="1"/>
</dbReference>
<dbReference type="InterPro" id="IPR015496">
    <property type="entry name" value="Ubiquilin"/>
</dbReference>